<gene>
    <name evidence="5" type="ORF">GCM10025760_19560</name>
</gene>
<evidence type="ECO:0000256" key="1">
    <source>
        <dbReference type="ARBA" id="ARBA00001426"/>
    </source>
</evidence>
<accession>A0ABP9M967</accession>
<name>A0ABP9M967_9MICO</name>
<dbReference type="SFLD" id="SFLDG00055">
    <property type="entry name" value="glucarate_dehydratase"/>
    <property type="match status" value="1"/>
</dbReference>
<dbReference type="SUPFAM" id="SSF54826">
    <property type="entry name" value="Enolase N-terminal domain-like"/>
    <property type="match status" value="1"/>
</dbReference>
<dbReference type="PANTHER" id="PTHR48080">
    <property type="entry name" value="D-GALACTONATE DEHYDRATASE-RELATED"/>
    <property type="match status" value="1"/>
</dbReference>
<dbReference type="InterPro" id="IPR034593">
    <property type="entry name" value="DgoD-like"/>
</dbReference>
<organism evidence="5 6">
    <name type="scientific">Microbacterium yannicii</name>
    <dbReference type="NCBI Taxonomy" id="671622"/>
    <lineage>
        <taxon>Bacteria</taxon>
        <taxon>Bacillati</taxon>
        <taxon>Actinomycetota</taxon>
        <taxon>Actinomycetes</taxon>
        <taxon>Micrococcales</taxon>
        <taxon>Microbacteriaceae</taxon>
        <taxon>Microbacterium</taxon>
    </lineage>
</organism>
<dbReference type="RefSeq" id="WP_194414862.1">
    <property type="nucleotide sequence ID" value="NZ_BAABKZ010000002.1"/>
</dbReference>
<dbReference type="InterPro" id="IPR029017">
    <property type="entry name" value="Enolase-like_N"/>
</dbReference>
<dbReference type="EC" id="4.2.1.40" evidence="3"/>
<protein>
    <recommendedName>
        <fullName evidence="3">glucarate dehydratase</fullName>
        <ecNumber evidence="3">4.2.1.40</ecNumber>
    </recommendedName>
</protein>
<dbReference type="SFLD" id="SFLDS00001">
    <property type="entry name" value="Enolase"/>
    <property type="match status" value="1"/>
</dbReference>
<evidence type="ECO:0000256" key="3">
    <source>
        <dbReference type="ARBA" id="ARBA00011973"/>
    </source>
</evidence>
<dbReference type="Pfam" id="PF13378">
    <property type="entry name" value="MR_MLE_C"/>
    <property type="match status" value="1"/>
</dbReference>
<feature type="domain" description="Mandelate racemase/muconate lactonizing enzyme C-terminal" evidence="4">
    <location>
        <begin position="157"/>
        <end position="251"/>
    </location>
</feature>
<sequence>MSRLRTVEVIPLAFADPPLLNAWGVHEPLALRTLVVLTLEDGTVGLGEAAGDLPLLERIRAIGPRLLGSRVDDPGALDAAVAAVLGPELPLVQRNLARSPFDVAFTDAWARLEGVPVVELLGGAVRARVDYSGYLFYKWGGHPAAGDDDEWGSALDPDGIVRLGRMFVERFGFRSLKLKAGVFAPDTEIATIHSLAAELPDTLLRIDPNGAWSEATALAAATKLEGVLDYLEDPVLGIDAMARVRAATALPLASNMIINTPQDLESVVAASALDIVLADHHYWGGLRPALDLAEECADAGLGVSMHSNSHLGVSLAAMTHVAAASRALTYASDTHYPWNARDDIVEREAADFTGGAIAVPTGPGLGVELRRDVVQRLHRAYIASGRTVRDDTSYARTVDPGFDPRLPRF</sequence>
<dbReference type="PANTHER" id="PTHR48080:SF4">
    <property type="entry name" value="GLUCARATE DEHYDRATASE"/>
    <property type="match status" value="1"/>
</dbReference>
<dbReference type="Gene3D" id="3.20.20.120">
    <property type="entry name" value="Enolase-like C-terminal domain"/>
    <property type="match status" value="1"/>
</dbReference>
<dbReference type="SMART" id="SM00922">
    <property type="entry name" value="MR_MLE"/>
    <property type="match status" value="1"/>
</dbReference>
<reference evidence="6" key="1">
    <citation type="journal article" date="2019" name="Int. J. Syst. Evol. Microbiol.">
        <title>The Global Catalogue of Microorganisms (GCM) 10K type strain sequencing project: providing services to taxonomists for standard genome sequencing and annotation.</title>
        <authorList>
            <consortium name="The Broad Institute Genomics Platform"/>
            <consortium name="The Broad Institute Genome Sequencing Center for Infectious Disease"/>
            <person name="Wu L."/>
            <person name="Ma J."/>
        </authorList>
    </citation>
    <scope>NUCLEOTIDE SEQUENCE [LARGE SCALE GENOMIC DNA]</scope>
    <source>
        <strain evidence="6">JCM 18959</strain>
    </source>
</reference>
<evidence type="ECO:0000313" key="6">
    <source>
        <dbReference type="Proteomes" id="UP001501407"/>
    </source>
</evidence>
<evidence type="ECO:0000313" key="5">
    <source>
        <dbReference type="EMBL" id="GAA5091831.1"/>
    </source>
</evidence>
<dbReference type="InterPro" id="IPR029065">
    <property type="entry name" value="Enolase_C-like"/>
</dbReference>
<dbReference type="SUPFAM" id="SSF51604">
    <property type="entry name" value="Enolase C-terminal domain-like"/>
    <property type="match status" value="1"/>
</dbReference>
<keyword evidence="6" id="KW-1185">Reference proteome</keyword>
<comment type="pathway">
    <text evidence="2">Carbohydrate acid metabolism; D-glucarate degradation; 2,5-dioxopentanoate from D-glucarate: step 1/2.</text>
</comment>
<dbReference type="EMBL" id="BAABKZ010000002">
    <property type="protein sequence ID" value="GAA5091831.1"/>
    <property type="molecule type" value="Genomic_DNA"/>
</dbReference>
<comment type="caution">
    <text evidence="5">The sequence shown here is derived from an EMBL/GenBank/DDBJ whole genome shotgun (WGS) entry which is preliminary data.</text>
</comment>
<evidence type="ECO:0000259" key="4">
    <source>
        <dbReference type="SMART" id="SM00922"/>
    </source>
</evidence>
<comment type="catalytic activity">
    <reaction evidence="1">
        <text>D-glucarate = 5-dehydro-4-deoxy-D-glucarate + H2O</text>
        <dbReference type="Rhea" id="RHEA:14573"/>
        <dbReference type="ChEBI" id="CHEBI:15377"/>
        <dbReference type="ChEBI" id="CHEBI:30612"/>
        <dbReference type="ChEBI" id="CHEBI:42819"/>
        <dbReference type="EC" id="4.2.1.40"/>
    </reaction>
</comment>
<dbReference type="InterPro" id="IPR036849">
    <property type="entry name" value="Enolase-like_C_sf"/>
</dbReference>
<dbReference type="Proteomes" id="UP001501407">
    <property type="component" value="Unassembled WGS sequence"/>
</dbReference>
<dbReference type="InterPro" id="IPR013342">
    <property type="entry name" value="Mandelate_racemase_C"/>
</dbReference>
<evidence type="ECO:0000256" key="2">
    <source>
        <dbReference type="ARBA" id="ARBA00005183"/>
    </source>
</evidence>
<proteinExistence type="predicted"/>
<dbReference type="Gene3D" id="3.30.390.10">
    <property type="entry name" value="Enolase-like, N-terminal domain"/>
    <property type="match status" value="1"/>
</dbReference>